<dbReference type="EMBL" id="AP018495">
    <property type="protein sequence ID" value="BBI30581.1"/>
    <property type="molecule type" value="Genomic_DNA"/>
</dbReference>
<dbReference type="Proteomes" id="UP001161669">
    <property type="component" value="Segment"/>
</dbReference>
<evidence type="ECO:0000313" key="2">
    <source>
        <dbReference type="Proteomes" id="UP001161669"/>
    </source>
</evidence>
<evidence type="ECO:0000313" key="1">
    <source>
        <dbReference type="EMBL" id="BBI30581.1"/>
    </source>
</evidence>
<dbReference type="KEGG" id="vg:80540933"/>
<accession>A0A3T1CXN4</accession>
<proteinExistence type="predicted"/>
<keyword evidence="2" id="KW-1185">Reference proteome</keyword>
<sequence length="141" mass="15884">MKRTVEYITIEDDVEETTITGNKRHKPEEDIIDLNDVPATEIVPRPQSIKDRHGWMSYMRRNRAIGYSGVASAGRGAFTSVDLPAGVYLGHHESDDWLRYISGAGAKENENVRITPTGHFVTLRPVSAWTELFVGRSRKSK</sequence>
<protein>
    <submittedName>
        <fullName evidence="1">Uncharacterized protein</fullName>
    </submittedName>
</protein>
<name>A0A3T1CXN4_9VIRU</name>
<reference evidence="2" key="1">
    <citation type="journal article" date="2019" name="J. Virol.">
        <title>Medusavirus, a novel large DNA virus discovered from hot spring water.</title>
        <authorList>
            <person name="Yoshikawa G."/>
            <person name="Blanc-Mathieu R."/>
            <person name="Song C."/>
            <person name="Kayama Y."/>
            <person name="Mochizuki T."/>
            <person name="Murata K."/>
            <person name="Ogata H."/>
            <person name="Takemura M."/>
        </authorList>
    </citation>
    <scope>NUCLEOTIDE SEQUENCE [LARGE SCALE GENOMIC DNA]</scope>
</reference>
<organism evidence="1 2">
    <name type="scientific">Acanthamoeba castellanii medusavirus J1</name>
    <dbReference type="NCBI Taxonomy" id="3114988"/>
    <lineage>
        <taxon>Viruses</taxon>
        <taxon>Varidnaviria</taxon>
        <taxon>Bamfordvirae</taxon>
        <taxon>Nucleocytoviricota</taxon>
        <taxon>Megaviricetes</taxon>
        <taxon>Mamonoviridae</taxon>
        <taxon>Medusavirus</taxon>
        <taxon>Medusavirus medusae</taxon>
    </lineage>
</organism>